<name>A0A7S0CBQ3_9STRA</name>
<dbReference type="GO" id="GO:0003697">
    <property type="term" value="F:single-stranded DNA binding"/>
    <property type="evidence" value="ECO:0007669"/>
    <property type="project" value="TreeGrafter"/>
</dbReference>
<dbReference type="InterPro" id="IPR042488">
    <property type="entry name" value="Rad4_BHD3_sf"/>
</dbReference>
<proteinExistence type="predicted"/>
<dbReference type="PANTHER" id="PTHR12135">
    <property type="entry name" value="DNA REPAIR PROTEIN XP-C / RAD4"/>
    <property type="match status" value="1"/>
</dbReference>
<evidence type="ECO:0000259" key="1">
    <source>
        <dbReference type="SMART" id="SM01032"/>
    </source>
</evidence>
<dbReference type="GO" id="GO:0006289">
    <property type="term" value="P:nucleotide-excision repair"/>
    <property type="evidence" value="ECO:0007669"/>
    <property type="project" value="InterPro"/>
</dbReference>
<dbReference type="EMBL" id="HBEL01031255">
    <property type="protein sequence ID" value="CAD8418465.1"/>
    <property type="molecule type" value="Transcribed_RNA"/>
</dbReference>
<feature type="domain" description="Rad4 beta-hairpin" evidence="1">
    <location>
        <begin position="107"/>
        <end position="178"/>
    </location>
</feature>
<dbReference type="Pfam" id="PF10404">
    <property type="entry name" value="BHD_2"/>
    <property type="match status" value="1"/>
</dbReference>
<dbReference type="GO" id="GO:0005737">
    <property type="term" value="C:cytoplasm"/>
    <property type="evidence" value="ECO:0007669"/>
    <property type="project" value="TreeGrafter"/>
</dbReference>
<gene>
    <name evidence="2" type="ORF">PINE0816_LOCUS14600</name>
</gene>
<organism evidence="2">
    <name type="scientific">Proboscia inermis</name>
    <dbReference type="NCBI Taxonomy" id="420281"/>
    <lineage>
        <taxon>Eukaryota</taxon>
        <taxon>Sar</taxon>
        <taxon>Stramenopiles</taxon>
        <taxon>Ochrophyta</taxon>
        <taxon>Bacillariophyta</taxon>
        <taxon>Coscinodiscophyceae</taxon>
        <taxon>Rhizosoleniophycidae</taxon>
        <taxon>Rhizosoleniales</taxon>
        <taxon>Rhizosoleniaceae</taxon>
        <taxon>Proboscia</taxon>
    </lineage>
</organism>
<dbReference type="InterPro" id="IPR004583">
    <property type="entry name" value="DNA_repair_Rad4"/>
</dbReference>
<accession>A0A7S0CBQ3</accession>
<sequence length="222" mass="25604">MHLCAQGELVYKRKDISIAREQHKWLYVGRKVRDNELSNPVKLLKKVERKAKETGEFKALKTYGATSNAAVQDSCNIQDRNDGMLRLYGIWQTNVWKPNLVLPHDAIPVNQYRNIEKALINPGLVHLEYHRISIVAKKLGIPYAPCLLGFDFKAGDTKPKIKGIVVHEHNAILLREAHAEWNDHALEQEEHKRKSEIYKGWRRLVIGLRTKQRLEKEYGGGL</sequence>
<dbReference type="PANTHER" id="PTHR12135:SF0">
    <property type="entry name" value="DNA REPAIR PROTEIN COMPLEMENTING XP-C CELLS"/>
    <property type="match status" value="1"/>
</dbReference>
<dbReference type="GO" id="GO:0071942">
    <property type="term" value="C:XPC complex"/>
    <property type="evidence" value="ECO:0007669"/>
    <property type="project" value="TreeGrafter"/>
</dbReference>
<reference evidence="2" key="1">
    <citation type="submission" date="2021-01" db="EMBL/GenBank/DDBJ databases">
        <authorList>
            <person name="Corre E."/>
            <person name="Pelletier E."/>
            <person name="Niang G."/>
            <person name="Scheremetjew M."/>
            <person name="Finn R."/>
            <person name="Kale V."/>
            <person name="Holt S."/>
            <person name="Cochrane G."/>
            <person name="Meng A."/>
            <person name="Brown T."/>
            <person name="Cohen L."/>
        </authorList>
    </citation>
    <scope>NUCLEOTIDE SEQUENCE</scope>
    <source>
        <strain evidence="2">CCAP1064/1</strain>
    </source>
</reference>
<dbReference type="InterPro" id="IPR018327">
    <property type="entry name" value="BHD_2"/>
</dbReference>
<dbReference type="Pfam" id="PF10405">
    <property type="entry name" value="BHD_3"/>
    <property type="match status" value="1"/>
</dbReference>
<dbReference type="Gene3D" id="3.30.70.2460">
    <property type="entry name" value="Rad4, beta-hairpin domain BHD3"/>
    <property type="match status" value="1"/>
</dbReference>
<dbReference type="GO" id="GO:0003684">
    <property type="term" value="F:damaged DNA binding"/>
    <property type="evidence" value="ECO:0007669"/>
    <property type="project" value="InterPro"/>
</dbReference>
<dbReference type="GO" id="GO:0000111">
    <property type="term" value="C:nucleotide-excision repair factor 2 complex"/>
    <property type="evidence" value="ECO:0007669"/>
    <property type="project" value="TreeGrafter"/>
</dbReference>
<protein>
    <recommendedName>
        <fullName evidence="1">Rad4 beta-hairpin domain-containing protein</fullName>
    </recommendedName>
</protein>
<dbReference type="GO" id="GO:0006298">
    <property type="term" value="P:mismatch repair"/>
    <property type="evidence" value="ECO:0007669"/>
    <property type="project" value="TreeGrafter"/>
</dbReference>
<dbReference type="InterPro" id="IPR018328">
    <property type="entry name" value="Rad4_beta-hairpin_dom3"/>
</dbReference>
<evidence type="ECO:0000313" key="2">
    <source>
        <dbReference type="EMBL" id="CAD8418465.1"/>
    </source>
</evidence>
<dbReference type="SMART" id="SM01032">
    <property type="entry name" value="BHD_3"/>
    <property type="match status" value="1"/>
</dbReference>
<dbReference type="AlphaFoldDB" id="A0A7S0CBQ3"/>